<proteinExistence type="inferred from homology"/>
<evidence type="ECO:0000256" key="1">
    <source>
        <dbReference type="ARBA" id="ARBA00006885"/>
    </source>
</evidence>
<dbReference type="GO" id="GO:0048039">
    <property type="term" value="F:ubiquinone binding"/>
    <property type="evidence" value="ECO:0007669"/>
    <property type="project" value="InterPro"/>
</dbReference>
<feature type="region of interest" description="Disordered" evidence="4">
    <location>
        <begin position="147"/>
        <end position="175"/>
    </location>
</feature>
<evidence type="ECO:0000259" key="5">
    <source>
        <dbReference type="Pfam" id="PF03364"/>
    </source>
</evidence>
<organism evidence="6 7">
    <name type="scientific">Russula ochroleuca</name>
    <dbReference type="NCBI Taxonomy" id="152965"/>
    <lineage>
        <taxon>Eukaryota</taxon>
        <taxon>Fungi</taxon>
        <taxon>Dikarya</taxon>
        <taxon>Basidiomycota</taxon>
        <taxon>Agaricomycotina</taxon>
        <taxon>Agaricomycetes</taxon>
        <taxon>Russulales</taxon>
        <taxon>Russulaceae</taxon>
        <taxon>Russula</taxon>
    </lineage>
</organism>
<name>A0A9P5JYS4_9AGAM</name>
<dbReference type="PANTHER" id="PTHR12901">
    <property type="entry name" value="SPERM PROTEIN HOMOLOG"/>
    <property type="match status" value="1"/>
</dbReference>
<dbReference type="PANTHER" id="PTHR12901:SF10">
    <property type="entry name" value="COENZYME Q-BINDING PROTEIN COQ10, MITOCHONDRIAL"/>
    <property type="match status" value="1"/>
</dbReference>
<comment type="function">
    <text evidence="3">Required for the function of coenzyme Q in the respiratory chain. May serve as a chaperone or may be involved in the transport of Q6 from its site of synthesis to the catalytic sites of the respiratory complexes.</text>
</comment>
<feature type="compositionally biased region" description="Low complexity" evidence="4">
    <location>
        <begin position="161"/>
        <end position="172"/>
    </location>
</feature>
<dbReference type="InterPro" id="IPR044996">
    <property type="entry name" value="COQ10-like"/>
</dbReference>
<comment type="caution">
    <text evidence="6">The sequence shown here is derived from an EMBL/GenBank/DDBJ whole genome shotgun (WGS) entry which is preliminary data.</text>
</comment>
<evidence type="ECO:0000256" key="3">
    <source>
        <dbReference type="ARBA" id="ARBA00024947"/>
    </source>
</evidence>
<dbReference type="Gene3D" id="3.30.530.20">
    <property type="match status" value="1"/>
</dbReference>
<dbReference type="SUPFAM" id="SSF55961">
    <property type="entry name" value="Bet v1-like"/>
    <property type="match status" value="1"/>
</dbReference>
<dbReference type="AlphaFoldDB" id="A0A9P5JYS4"/>
<dbReference type="Pfam" id="PF03364">
    <property type="entry name" value="Polyketide_cyc"/>
    <property type="match status" value="1"/>
</dbReference>
<comment type="similarity">
    <text evidence="1">Belongs to the COQ10 family.</text>
</comment>
<reference evidence="6" key="1">
    <citation type="submission" date="2019-10" db="EMBL/GenBank/DDBJ databases">
        <authorList>
            <consortium name="DOE Joint Genome Institute"/>
            <person name="Kuo A."/>
            <person name="Miyauchi S."/>
            <person name="Kiss E."/>
            <person name="Drula E."/>
            <person name="Kohler A."/>
            <person name="Sanchez-Garcia M."/>
            <person name="Andreopoulos B."/>
            <person name="Barry K.W."/>
            <person name="Bonito G."/>
            <person name="Buee M."/>
            <person name="Carver A."/>
            <person name="Chen C."/>
            <person name="Cichocki N."/>
            <person name="Clum A."/>
            <person name="Culley D."/>
            <person name="Crous P.W."/>
            <person name="Fauchery L."/>
            <person name="Girlanda M."/>
            <person name="Hayes R."/>
            <person name="Keri Z."/>
            <person name="LaButti K."/>
            <person name="Lipzen A."/>
            <person name="Lombard V."/>
            <person name="Magnuson J."/>
            <person name="Maillard F."/>
            <person name="Morin E."/>
            <person name="Murat C."/>
            <person name="Nolan M."/>
            <person name="Ohm R."/>
            <person name="Pangilinan J."/>
            <person name="Pereira M."/>
            <person name="Perotto S."/>
            <person name="Peter M."/>
            <person name="Riley R."/>
            <person name="Sitrit Y."/>
            <person name="Stielow B."/>
            <person name="Szollosi G."/>
            <person name="Zifcakova L."/>
            <person name="Stursova M."/>
            <person name="Spatafora J.W."/>
            <person name="Tedersoo L."/>
            <person name="Vaario L.-M."/>
            <person name="Yamada A."/>
            <person name="Yan M."/>
            <person name="Wang P."/>
            <person name="Xu J."/>
            <person name="Bruns T."/>
            <person name="Baldrian P."/>
            <person name="Vilgalys R."/>
            <person name="Henrissat B."/>
            <person name="Grigoriev I.V."/>
            <person name="Hibbett D."/>
            <person name="Nagy L.G."/>
            <person name="Martin F.M."/>
        </authorList>
    </citation>
    <scope>NUCLEOTIDE SEQUENCE</scope>
    <source>
        <strain evidence="6">Prilba</strain>
    </source>
</reference>
<accession>A0A9P5JYS4</accession>
<dbReference type="GO" id="GO:0005739">
    <property type="term" value="C:mitochondrion"/>
    <property type="evidence" value="ECO:0007669"/>
    <property type="project" value="TreeGrafter"/>
</dbReference>
<evidence type="ECO:0000313" key="6">
    <source>
        <dbReference type="EMBL" id="KAF8471348.1"/>
    </source>
</evidence>
<keyword evidence="7" id="KW-1185">Reference proteome</keyword>
<evidence type="ECO:0000256" key="4">
    <source>
        <dbReference type="SAM" id="MobiDB-lite"/>
    </source>
</evidence>
<gene>
    <name evidence="6" type="ORF">DFH94DRAFT_200405</name>
</gene>
<dbReference type="CDD" id="cd07813">
    <property type="entry name" value="COQ10p_like"/>
    <property type="match status" value="1"/>
</dbReference>
<dbReference type="InterPro" id="IPR005031">
    <property type="entry name" value="COQ10_START"/>
</dbReference>
<dbReference type="OrthoDB" id="292693at2759"/>
<reference evidence="6" key="2">
    <citation type="journal article" date="2020" name="Nat. Commun.">
        <title>Large-scale genome sequencing of mycorrhizal fungi provides insights into the early evolution of symbiotic traits.</title>
        <authorList>
            <person name="Miyauchi S."/>
            <person name="Kiss E."/>
            <person name="Kuo A."/>
            <person name="Drula E."/>
            <person name="Kohler A."/>
            <person name="Sanchez-Garcia M."/>
            <person name="Morin E."/>
            <person name="Andreopoulos B."/>
            <person name="Barry K.W."/>
            <person name="Bonito G."/>
            <person name="Buee M."/>
            <person name="Carver A."/>
            <person name="Chen C."/>
            <person name="Cichocki N."/>
            <person name="Clum A."/>
            <person name="Culley D."/>
            <person name="Crous P.W."/>
            <person name="Fauchery L."/>
            <person name="Girlanda M."/>
            <person name="Hayes R.D."/>
            <person name="Keri Z."/>
            <person name="LaButti K."/>
            <person name="Lipzen A."/>
            <person name="Lombard V."/>
            <person name="Magnuson J."/>
            <person name="Maillard F."/>
            <person name="Murat C."/>
            <person name="Nolan M."/>
            <person name="Ohm R.A."/>
            <person name="Pangilinan J."/>
            <person name="Pereira M.F."/>
            <person name="Perotto S."/>
            <person name="Peter M."/>
            <person name="Pfister S."/>
            <person name="Riley R."/>
            <person name="Sitrit Y."/>
            <person name="Stielow J.B."/>
            <person name="Szollosi G."/>
            <person name="Zifcakova L."/>
            <person name="Stursova M."/>
            <person name="Spatafora J.W."/>
            <person name="Tedersoo L."/>
            <person name="Vaario L.M."/>
            <person name="Yamada A."/>
            <person name="Yan M."/>
            <person name="Wang P."/>
            <person name="Xu J."/>
            <person name="Bruns T."/>
            <person name="Baldrian P."/>
            <person name="Vilgalys R."/>
            <person name="Dunand C."/>
            <person name="Henrissat B."/>
            <person name="Grigoriev I.V."/>
            <person name="Hibbett D."/>
            <person name="Nagy L.G."/>
            <person name="Martin F.M."/>
        </authorList>
    </citation>
    <scope>NUCLEOTIDE SEQUENCE</scope>
    <source>
        <strain evidence="6">Prilba</strain>
    </source>
</reference>
<comment type="subunit">
    <text evidence="2">Interacts with coenzyme Q.</text>
</comment>
<sequence length="234" mass="25785">MPISTAAAIRRVQHHAQRRHLFNLPNLSSFTPSLPGNLESQTYHERKILPYTRQQLYAVVSDVASYASFIPFCTDSRILRPLAPVSAPMPATPHAQQMEAELTVAFLAFTERYTSRVTCLPYESVKAVAESATPLFKTLETTWHFHPASSSSHQSNGHPASSMPSRPQQQSMVARAPDDVGPTLVSLNLSFAFANPVHAAVSGAFFGRVSGLMVKAFEERCAKVYGASRRERVE</sequence>
<dbReference type="EMBL" id="WHVB01000023">
    <property type="protein sequence ID" value="KAF8471348.1"/>
    <property type="molecule type" value="Genomic_DNA"/>
</dbReference>
<feature type="compositionally biased region" description="Polar residues" evidence="4">
    <location>
        <begin position="148"/>
        <end position="159"/>
    </location>
</feature>
<feature type="domain" description="Coenzyme Q-binding protein COQ10 START" evidence="5">
    <location>
        <begin position="49"/>
        <end position="218"/>
    </location>
</feature>
<dbReference type="Proteomes" id="UP000759537">
    <property type="component" value="Unassembled WGS sequence"/>
</dbReference>
<evidence type="ECO:0000313" key="7">
    <source>
        <dbReference type="Proteomes" id="UP000759537"/>
    </source>
</evidence>
<dbReference type="GO" id="GO:0045333">
    <property type="term" value="P:cellular respiration"/>
    <property type="evidence" value="ECO:0007669"/>
    <property type="project" value="InterPro"/>
</dbReference>
<dbReference type="InterPro" id="IPR023393">
    <property type="entry name" value="START-like_dom_sf"/>
</dbReference>
<evidence type="ECO:0000256" key="2">
    <source>
        <dbReference type="ARBA" id="ARBA00011814"/>
    </source>
</evidence>
<protein>
    <submittedName>
        <fullName evidence="6">Dehydrase and lipid transport-domain-containing protein</fullName>
    </submittedName>
</protein>